<dbReference type="InParanoid" id="A0A251V7P9"/>
<dbReference type="STRING" id="4232.A0A251V7P9"/>
<gene>
    <name evidence="2" type="ORF">HannXRQ_Chr03g0072391</name>
</gene>
<dbReference type="GO" id="GO:0005634">
    <property type="term" value="C:nucleus"/>
    <property type="evidence" value="ECO:0000318"/>
    <property type="project" value="GO_Central"/>
</dbReference>
<keyword evidence="2" id="KW-0808">Transferase</keyword>
<dbReference type="AlphaFoldDB" id="A0A251V7P9"/>
<evidence type="ECO:0000313" key="2">
    <source>
        <dbReference type="EMBL" id="OTG31156.1"/>
    </source>
</evidence>
<dbReference type="PANTHER" id="PTHR45884">
    <property type="entry name" value="N-ACETYLTRANSFERASE ECO"/>
    <property type="match status" value="1"/>
</dbReference>
<organism evidence="2 3">
    <name type="scientific">Helianthus annuus</name>
    <name type="common">Common sunflower</name>
    <dbReference type="NCBI Taxonomy" id="4232"/>
    <lineage>
        <taxon>Eukaryota</taxon>
        <taxon>Viridiplantae</taxon>
        <taxon>Streptophyta</taxon>
        <taxon>Embryophyta</taxon>
        <taxon>Tracheophyta</taxon>
        <taxon>Spermatophyta</taxon>
        <taxon>Magnoliopsida</taxon>
        <taxon>eudicotyledons</taxon>
        <taxon>Gunneridae</taxon>
        <taxon>Pentapetalae</taxon>
        <taxon>asterids</taxon>
        <taxon>campanulids</taxon>
        <taxon>Asterales</taxon>
        <taxon>Asteraceae</taxon>
        <taxon>Asteroideae</taxon>
        <taxon>Heliantheae alliance</taxon>
        <taxon>Heliantheae</taxon>
        <taxon>Helianthus</taxon>
    </lineage>
</organism>
<evidence type="ECO:0000259" key="1">
    <source>
        <dbReference type="Pfam" id="PF13880"/>
    </source>
</evidence>
<keyword evidence="2" id="KW-0012">Acyltransferase</keyword>
<dbReference type="Pfam" id="PF13880">
    <property type="entry name" value="Acetyltransf_13"/>
    <property type="match status" value="1"/>
</dbReference>
<dbReference type="PANTHER" id="PTHR45884:SF2">
    <property type="entry name" value="N-ACETYLTRANSFERASE ECO"/>
    <property type="match status" value="1"/>
</dbReference>
<keyword evidence="3" id="KW-1185">Reference proteome</keyword>
<reference evidence="3" key="1">
    <citation type="journal article" date="2017" name="Nature">
        <title>The sunflower genome provides insights into oil metabolism, flowering and Asterid evolution.</title>
        <authorList>
            <person name="Badouin H."/>
            <person name="Gouzy J."/>
            <person name="Grassa C.J."/>
            <person name="Murat F."/>
            <person name="Staton S.E."/>
            <person name="Cottret L."/>
            <person name="Lelandais-Briere C."/>
            <person name="Owens G.L."/>
            <person name="Carrere S."/>
            <person name="Mayjonade B."/>
            <person name="Legrand L."/>
            <person name="Gill N."/>
            <person name="Kane N.C."/>
            <person name="Bowers J.E."/>
            <person name="Hubner S."/>
            <person name="Bellec A."/>
            <person name="Berard A."/>
            <person name="Berges H."/>
            <person name="Blanchet N."/>
            <person name="Boniface M.C."/>
            <person name="Brunel D."/>
            <person name="Catrice O."/>
            <person name="Chaidir N."/>
            <person name="Claudel C."/>
            <person name="Donnadieu C."/>
            <person name="Faraut T."/>
            <person name="Fievet G."/>
            <person name="Helmstetter N."/>
            <person name="King M."/>
            <person name="Knapp S.J."/>
            <person name="Lai Z."/>
            <person name="Le Paslier M.C."/>
            <person name="Lippi Y."/>
            <person name="Lorenzon L."/>
            <person name="Mandel J.R."/>
            <person name="Marage G."/>
            <person name="Marchand G."/>
            <person name="Marquand E."/>
            <person name="Bret-Mestries E."/>
            <person name="Morien E."/>
            <person name="Nambeesan S."/>
            <person name="Nguyen T."/>
            <person name="Pegot-Espagnet P."/>
            <person name="Pouilly N."/>
            <person name="Raftis F."/>
            <person name="Sallet E."/>
            <person name="Schiex T."/>
            <person name="Thomas J."/>
            <person name="Vandecasteele C."/>
            <person name="Vares D."/>
            <person name="Vear F."/>
            <person name="Vautrin S."/>
            <person name="Crespi M."/>
            <person name="Mangin B."/>
            <person name="Burke J.M."/>
            <person name="Salse J."/>
            <person name="Munos S."/>
            <person name="Vincourt P."/>
            <person name="Rieseberg L.H."/>
            <person name="Langlade N.B."/>
        </authorList>
    </citation>
    <scope>NUCLEOTIDE SEQUENCE [LARGE SCALE GENOMIC DNA]</scope>
    <source>
        <strain evidence="3">cv. SF193</strain>
    </source>
</reference>
<sequence length="251" mass="29020">MSQMIKWVYKIVSSSSHCTFVNTREAWNSNLVTSSKPRMRVVLPTADNHCGHKPHITKVEEVIKMMEMDLGDGWIFHKHCLSFYFLTSSCWLPYVTTTKDGKLTPMILQFGNISFQREFRRKNWLPKNERISEDTLIGAIVCEKDAVSAVCGIRAIWVAPSNRRKHVATHLLEAARKSFCSDLILEHNQLAFSQPTNAGKLLANSYTNTRSFLVYYTTNLLEAIYIPNLEFITCKLYQETVFFKEVFLQHR</sequence>
<dbReference type="EMBL" id="CM007892">
    <property type="protein sequence ID" value="OTG31156.1"/>
    <property type="molecule type" value="Genomic_DNA"/>
</dbReference>
<dbReference type="InterPro" id="IPR016181">
    <property type="entry name" value="Acyl_CoA_acyltransferase"/>
</dbReference>
<dbReference type="GO" id="GO:0061733">
    <property type="term" value="F:protein-lysine-acetyltransferase activity"/>
    <property type="evidence" value="ECO:0000318"/>
    <property type="project" value="GO_Central"/>
</dbReference>
<accession>A0A251V7P9</accession>
<dbReference type="SUPFAM" id="SSF55729">
    <property type="entry name" value="Acyl-CoA N-acyltransferases (Nat)"/>
    <property type="match status" value="1"/>
</dbReference>
<proteinExistence type="predicted"/>
<feature type="domain" description="N-acetyltransferase ESCO acetyl-transferase" evidence="1">
    <location>
        <begin position="148"/>
        <end position="215"/>
    </location>
</feature>
<dbReference type="GO" id="GO:0000785">
    <property type="term" value="C:chromatin"/>
    <property type="evidence" value="ECO:0000318"/>
    <property type="project" value="GO_Central"/>
</dbReference>
<dbReference type="GO" id="GO:0007064">
    <property type="term" value="P:mitotic sister chromatid cohesion"/>
    <property type="evidence" value="ECO:0000318"/>
    <property type="project" value="GO_Central"/>
</dbReference>
<dbReference type="CDD" id="cd04301">
    <property type="entry name" value="NAT_SF"/>
    <property type="match status" value="1"/>
</dbReference>
<name>A0A251V7P9_HELAN</name>
<protein>
    <submittedName>
        <fullName evidence="2">Putative acyl-CoA N-acyltransferase, N-acetyltransferase ESCO, acetyl-transferase domain protein</fullName>
    </submittedName>
</protein>
<dbReference type="InterPro" id="IPR028009">
    <property type="entry name" value="ESCO_Acetyltransf_dom"/>
</dbReference>
<dbReference type="Proteomes" id="UP000215914">
    <property type="component" value="Chromosome 3"/>
</dbReference>
<evidence type="ECO:0000313" key="3">
    <source>
        <dbReference type="Proteomes" id="UP000215914"/>
    </source>
</evidence>